<evidence type="ECO:0000256" key="9">
    <source>
        <dbReference type="ARBA" id="ARBA00023295"/>
    </source>
</evidence>
<dbReference type="PANTHER" id="PTHR32092">
    <property type="entry name" value="6-PHOSPHO-BETA-GLUCOSIDASE-RELATED"/>
    <property type="match status" value="1"/>
</dbReference>
<dbReference type="InterPro" id="IPR019802">
    <property type="entry name" value="GlycHydrolase_4_CS"/>
</dbReference>
<feature type="domain" description="Glycosyl hydrolase family 4 C-terminal" evidence="10">
    <location>
        <begin position="234"/>
        <end position="388"/>
    </location>
</feature>
<dbReference type="Pfam" id="PF11975">
    <property type="entry name" value="Glyco_hydro_4C"/>
    <property type="match status" value="2"/>
</dbReference>
<comment type="caution">
    <text evidence="11">The sequence shown here is derived from an EMBL/GenBank/DDBJ whole genome shotgun (WGS) entry which is preliminary data.</text>
</comment>
<evidence type="ECO:0000256" key="5">
    <source>
        <dbReference type="ARBA" id="ARBA00022801"/>
    </source>
</evidence>
<evidence type="ECO:0000256" key="3">
    <source>
        <dbReference type="ARBA" id="ARBA00010141"/>
    </source>
</evidence>
<proteinExistence type="inferred from homology"/>
<dbReference type="SUPFAM" id="SSF51735">
    <property type="entry name" value="NAD(P)-binding Rossmann-fold domains"/>
    <property type="match status" value="1"/>
</dbReference>
<dbReference type="GO" id="GO:0046872">
    <property type="term" value="F:metal ion binding"/>
    <property type="evidence" value="ECO:0007669"/>
    <property type="project" value="UniProtKB-KW"/>
</dbReference>
<evidence type="ECO:0000256" key="4">
    <source>
        <dbReference type="ARBA" id="ARBA00022723"/>
    </source>
</evidence>
<dbReference type="InterPro" id="IPR001088">
    <property type="entry name" value="Glyco_hydro_4"/>
</dbReference>
<dbReference type="PANTHER" id="PTHR32092:SF4">
    <property type="entry name" value="ALPHA-GLUCOSIDASE"/>
    <property type="match status" value="1"/>
</dbReference>
<dbReference type="InterPro" id="IPR053715">
    <property type="entry name" value="GH4_Enzyme_sf"/>
</dbReference>
<feature type="domain" description="Glycosyl hydrolase family 4 C-terminal" evidence="10">
    <location>
        <begin position="404"/>
        <end position="483"/>
    </location>
</feature>
<dbReference type="SUPFAM" id="SSF56327">
    <property type="entry name" value="LDH C-terminal domain-like"/>
    <property type="match status" value="1"/>
</dbReference>
<protein>
    <submittedName>
        <fullName evidence="11">Alpha-glucosidase/alpha-galactosidase</fullName>
    </submittedName>
</protein>
<evidence type="ECO:0000256" key="8">
    <source>
        <dbReference type="ARBA" id="ARBA00023277"/>
    </source>
</evidence>
<comment type="similarity">
    <text evidence="3">Belongs to the glycosyl hydrolase 4 family.</text>
</comment>
<keyword evidence="12" id="KW-1185">Reference proteome</keyword>
<comment type="cofactor">
    <cofactor evidence="1">
        <name>NAD(+)</name>
        <dbReference type="ChEBI" id="CHEBI:57540"/>
    </cofactor>
</comment>
<name>A0ABD4Z5T4_9CREN</name>
<dbReference type="EMBL" id="JASNVW010000002">
    <property type="protein sequence ID" value="MDK6028479.1"/>
    <property type="molecule type" value="Genomic_DNA"/>
</dbReference>
<keyword evidence="7" id="KW-0464">Manganese</keyword>
<keyword evidence="5" id="KW-0378">Hydrolase</keyword>
<keyword evidence="4" id="KW-0479">Metal-binding</keyword>
<reference evidence="11 12" key="1">
    <citation type="submission" date="2023-05" db="EMBL/GenBank/DDBJ databases">
        <title>A new hyperthermophilic archaea 'Ignisphaera cupida' sp. nov. and description of the family 'Ignisphaeraceae' fam. nov.</title>
        <authorList>
            <person name="Podosokorskaya O.A."/>
            <person name="Elcheninov A.G."/>
            <person name="Klukina A."/>
            <person name="Merkel A.Y."/>
        </authorList>
    </citation>
    <scope>NUCLEOTIDE SEQUENCE [LARGE SCALE GENOMIC DNA]</scope>
    <source>
        <strain evidence="11 12">4213-co</strain>
    </source>
</reference>
<comment type="cofactor">
    <cofactor evidence="2">
        <name>Mn(2+)</name>
        <dbReference type="ChEBI" id="CHEBI:29035"/>
    </cofactor>
</comment>
<evidence type="ECO:0000313" key="11">
    <source>
        <dbReference type="EMBL" id="MDK6028479.1"/>
    </source>
</evidence>
<dbReference type="InterPro" id="IPR015955">
    <property type="entry name" value="Lactate_DH/Glyco_Ohase_4_C"/>
</dbReference>
<dbReference type="InterPro" id="IPR022616">
    <property type="entry name" value="Glyco_hydro_4_C"/>
</dbReference>
<accession>A0ABD4Z5T4</accession>
<evidence type="ECO:0000256" key="1">
    <source>
        <dbReference type="ARBA" id="ARBA00001911"/>
    </source>
</evidence>
<keyword evidence="9" id="KW-0326">Glycosidase</keyword>
<evidence type="ECO:0000256" key="7">
    <source>
        <dbReference type="ARBA" id="ARBA00023211"/>
    </source>
</evidence>
<evidence type="ECO:0000256" key="2">
    <source>
        <dbReference type="ARBA" id="ARBA00001936"/>
    </source>
</evidence>
<keyword evidence="6" id="KW-0520">NAD</keyword>
<keyword evidence="8" id="KW-0119">Carbohydrate metabolism</keyword>
<dbReference type="Pfam" id="PF02056">
    <property type="entry name" value="Glyco_hydro_4"/>
    <property type="match status" value="1"/>
</dbReference>
<dbReference type="AlphaFoldDB" id="A0ABD4Z5T4"/>
<dbReference type="GO" id="GO:0016798">
    <property type="term" value="F:hydrolase activity, acting on glycosyl bonds"/>
    <property type="evidence" value="ECO:0007669"/>
    <property type="project" value="UniProtKB-KW"/>
</dbReference>
<dbReference type="PRINTS" id="PR00732">
    <property type="entry name" value="GLHYDRLASE4"/>
</dbReference>
<dbReference type="Proteomes" id="UP001529235">
    <property type="component" value="Unassembled WGS sequence"/>
</dbReference>
<evidence type="ECO:0000313" key="12">
    <source>
        <dbReference type="Proteomes" id="UP001529235"/>
    </source>
</evidence>
<sequence>MLILERIKVAFIGAGSAIWSSRIVMDLLIHEDLRNRVDIWLMDISDWRLNLIYGFAKRYIDELKVDAKVFKTKDRVEAIKDADFVINSAMAGGHSYYEKMREISEKYGYYRGINSVEWNYVSDYHTIWGYYQFKLMLDIAKDVEAYAPNAWLINVANPVFELTTLVTRMVKKVKFIGLCHGHLGFLKAVEVLGMRLAKEKLGRDITSLCAMHDPECYSTIAKLIDFKDLEVEMSGFNHVIWLTKFRYAGEDAYKYLNDWIKEDAEKYWNVWKEFTANPFDIDLSPAAIDMYKTYGLLPIGDAVRGGTWKYHWDLQTKKYWYGPYGGPDSEIGWAMYLAALRRSLESLAMAVEDMSTPLVHRYPPQSSGESIVEIIDAIVNDKPKEFYYIYVPGKEEKIKVPAPLQVNIPNEGILNGIPNDVAVEIPVKIDGKGVHRKQLIQPPHKIYRYVLLHRLLRAEWALQAFLEGGRDSLIQWLVTDVRTKSMKQVEDVINALLKIPENEEMAKHYS</sequence>
<dbReference type="InterPro" id="IPR036291">
    <property type="entry name" value="NAD(P)-bd_dom_sf"/>
</dbReference>
<dbReference type="Gene3D" id="3.90.1820.10">
    <property type="entry name" value="AglA-like glucosidase"/>
    <property type="match status" value="1"/>
</dbReference>
<evidence type="ECO:0000259" key="10">
    <source>
        <dbReference type="Pfam" id="PF11975"/>
    </source>
</evidence>
<dbReference type="PROSITE" id="PS01324">
    <property type="entry name" value="GLYCOSYL_HYDROL_F4"/>
    <property type="match status" value="1"/>
</dbReference>
<gene>
    <name evidence="11" type="ORF">QPL79_03800</name>
</gene>
<evidence type="ECO:0000256" key="6">
    <source>
        <dbReference type="ARBA" id="ARBA00023027"/>
    </source>
</evidence>
<organism evidence="11 12">
    <name type="scientific">Ignisphaera cupida</name>
    <dbReference type="NCBI Taxonomy" id="3050454"/>
    <lineage>
        <taxon>Archaea</taxon>
        <taxon>Thermoproteota</taxon>
        <taxon>Thermoprotei</taxon>
        <taxon>Desulfurococcales</taxon>
        <taxon>Desulfurococcaceae</taxon>
        <taxon>Ignisphaera</taxon>
    </lineage>
</organism>